<feature type="transmembrane region" description="Helical" evidence="5">
    <location>
        <begin position="370"/>
        <end position="391"/>
    </location>
</feature>
<comment type="similarity">
    <text evidence="5">Belongs to the complex I subunit 2 family.</text>
</comment>
<feature type="transmembrane region" description="Helical" evidence="5">
    <location>
        <begin position="93"/>
        <end position="113"/>
    </location>
</feature>
<feature type="transmembrane region" description="Helical" evidence="5">
    <location>
        <begin position="512"/>
        <end position="533"/>
    </location>
</feature>
<dbReference type="RefSeq" id="WP_144992025.1">
    <property type="nucleotide sequence ID" value="NZ_VNJK01000002.1"/>
</dbReference>
<feature type="transmembrane region" description="Helical" evidence="5">
    <location>
        <begin position="179"/>
        <end position="202"/>
    </location>
</feature>
<feature type="transmembrane region" description="Helical" evidence="5">
    <location>
        <begin position="412"/>
        <end position="431"/>
    </location>
</feature>
<evidence type="ECO:0000256" key="6">
    <source>
        <dbReference type="RuleBase" id="RU000320"/>
    </source>
</evidence>
<dbReference type="Proteomes" id="UP000318102">
    <property type="component" value="Unassembled WGS sequence"/>
</dbReference>
<protein>
    <recommendedName>
        <fullName evidence="5">NADH-quinone oxidoreductase subunit N</fullName>
        <ecNumber evidence="5">7.1.1.-</ecNumber>
    </recommendedName>
    <alternativeName>
        <fullName evidence="5">NADH dehydrogenase I subunit N</fullName>
    </alternativeName>
    <alternativeName>
        <fullName evidence="5">NDH-1 subunit N</fullName>
    </alternativeName>
</protein>
<dbReference type="NCBIfam" id="TIGR01770">
    <property type="entry name" value="NDH_I_N"/>
    <property type="match status" value="1"/>
</dbReference>
<feature type="transmembrane region" description="Helical" evidence="5">
    <location>
        <begin position="261"/>
        <end position="288"/>
    </location>
</feature>
<feature type="transmembrane region" description="Helical" evidence="5">
    <location>
        <begin position="308"/>
        <end position="329"/>
    </location>
</feature>
<feature type="domain" description="NADH:quinone oxidoreductase/Mrp antiporter transmembrane" evidence="7">
    <location>
        <begin position="144"/>
        <end position="462"/>
    </location>
</feature>
<feature type="transmembrane region" description="Helical" evidence="5">
    <location>
        <begin position="437"/>
        <end position="467"/>
    </location>
</feature>
<feature type="transmembrane region" description="Helical" evidence="5">
    <location>
        <begin position="44"/>
        <end position="66"/>
    </location>
</feature>
<keyword evidence="5" id="KW-1278">Translocase</keyword>
<dbReference type="HAMAP" id="MF_00445">
    <property type="entry name" value="NDH1_NuoN_1"/>
    <property type="match status" value="1"/>
</dbReference>
<reference evidence="8 9" key="1">
    <citation type="submission" date="2019-07" db="EMBL/GenBank/DDBJ databases">
        <authorList>
            <person name="Kim J."/>
        </authorList>
    </citation>
    <scope>NUCLEOTIDE SEQUENCE [LARGE SCALE GENOMIC DNA]</scope>
    <source>
        <strain evidence="8 9">N4</strain>
    </source>
</reference>
<keyword evidence="5" id="KW-1003">Cell membrane</keyword>
<feature type="transmembrane region" description="Helical" evidence="5">
    <location>
        <begin position="20"/>
        <end position="37"/>
    </location>
</feature>
<feature type="transmembrane region" description="Helical" evidence="5">
    <location>
        <begin position="336"/>
        <end position="358"/>
    </location>
</feature>
<evidence type="ECO:0000256" key="1">
    <source>
        <dbReference type="ARBA" id="ARBA00004651"/>
    </source>
</evidence>
<evidence type="ECO:0000313" key="9">
    <source>
        <dbReference type="Proteomes" id="UP000318102"/>
    </source>
</evidence>
<dbReference type="EMBL" id="VNJK01000002">
    <property type="protein sequence ID" value="TVX89484.1"/>
    <property type="molecule type" value="Genomic_DNA"/>
</dbReference>
<comment type="catalytic activity">
    <reaction evidence="5">
        <text>a quinone + NADH + 5 H(+)(in) = a quinol + NAD(+) + 4 H(+)(out)</text>
        <dbReference type="Rhea" id="RHEA:57888"/>
        <dbReference type="ChEBI" id="CHEBI:15378"/>
        <dbReference type="ChEBI" id="CHEBI:24646"/>
        <dbReference type="ChEBI" id="CHEBI:57540"/>
        <dbReference type="ChEBI" id="CHEBI:57945"/>
        <dbReference type="ChEBI" id="CHEBI:132124"/>
    </reaction>
</comment>
<feature type="transmembrane region" description="Helical" evidence="5">
    <location>
        <begin position="148"/>
        <end position="167"/>
    </location>
</feature>
<gene>
    <name evidence="5" type="primary">nuoN</name>
    <name evidence="8" type="ORF">FPZ44_17035</name>
</gene>
<feature type="transmembrane region" description="Helical" evidence="5">
    <location>
        <begin position="222"/>
        <end position="249"/>
    </location>
</feature>
<dbReference type="OrthoDB" id="9811718at2"/>
<keyword evidence="3 5" id="KW-1133">Transmembrane helix</keyword>
<feature type="transmembrane region" description="Helical" evidence="5">
    <location>
        <begin position="125"/>
        <end position="142"/>
    </location>
</feature>
<comment type="subcellular location">
    <subcellularLocation>
        <location evidence="1 5">Cell membrane</location>
        <topology evidence="1 5">Multi-pass membrane protein</topology>
    </subcellularLocation>
    <subcellularLocation>
        <location evidence="6">Membrane</location>
        <topology evidence="6">Multi-pass membrane protein</topology>
    </subcellularLocation>
</comment>
<dbReference type="GO" id="GO:0008137">
    <property type="term" value="F:NADH dehydrogenase (ubiquinone) activity"/>
    <property type="evidence" value="ECO:0007669"/>
    <property type="project" value="InterPro"/>
</dbReference>
<evidence type="ECO:0000256" key="5">
    <source>
        <dbReference type="HAMAP-Rule" id="MF_00445"/>
    </source>
</evidence>
<evidence type="ECO:0000259" key="7">
    <source>
        <dbReference type="Pfam" id="PF00361"/>
    </source>
</evidence>
<sequence>MDSQLFQPLQGSELLLMTPELTLVIAVIVMSIVDLLLPRRVNRSWIGGMSLTAVLLSLGSVIWTLVDRYQDASAGHKVGVIELLGGSYRIDNFGLLIKVVLLIGTALVIGMSIDHVRESEIQHRGEYYYLLLPAVLGGLILASSSDLITLFVGLELLSISSYLLVAIRKRDRRSTEGAFKYIVLGSTASAFILYGMSFLYGMTGTTHLGQIAETLAQNAGQFLPLLYLSLLLLFVGFGFKIAAAPFHAWSPDVYEGAPTPIAAFLSVVSKGAVLALLFRLVFHILFGFNYIIGFGDRSTAGAVINEDLSLILLSIAALSMIVGTTMALRQVKVKRLLALSGVANAGYLLVPLGLNIFQPTAWYSSSFSAFWYYLIAYAFTTVGAFAILAIVSKGAGHEELKCFAGLYYKSPWLAAAMTIFVLSLAGIPITAGFFGKLYILLGAVATHALWLAIVMIVTSVISFYVYFGFIRQMFMRDSGNALYSQADQIHRTEQEQASKGQIESSGFNRIRVSVASGAVVALSAAAVLLLAIFPNELMTWVNTLLSLANDIYAAS</sequence>
<dbReference type="GO" id="GO:0048038">
    <property type="term" value="F:quinone binding"/>
    <property type="evidence" value="ECO:0007669"/>
    <property type="project" value="UniProtKB-KW"/>
</dbReference>
<accession>A0A559IPA6</accession>
<keyword evidence="2 5" id="KW-0812">Transmembrane</keyword>
<dbReference type="PANTHER" id="PTHR22773">
    <property type="entry name" value="NADH DEHYDROGENASE"/>
    <property type="match status" value="1"/>
</dbReference>
<dbReference type="GO" id="GO:0050136">
    <property type="term" value="F:NADH dehydrogenase (quinone) (non-electrogenic) activity"/>
    <property type="evidence" value="ECO:0007669"/>
    <property type="project" value="UniProtKB-UniRule"/>
</dbReference>
<keyword evidence="4 5" id="KW-0472">Membrane</keyword>
<evidence type="ECO:0000256" key="3">
    <source>
        <dbReference type="ARBA" id="ARBA00022989"/>
    </source>
</evidence>
<evidence type="ECO:0000313" key="8">
    <source>
        <dbReference type="EMBL" id="TVX89484.1"/>
    </source>
</evidence>
<keyword evidence="5" id="KW-0874">Quinone</keyword>
<keyword evidence="5" id="KW-0520">NAD</keyword>
<evidence type="ECO:0000256" key="4">
    <source>
        <dbReference type="ARBA" id="ARBA00023136"/>
    </source>
</evidence>
<dbReference type="GO" id="GO:0042773">
    <property type="term" value="P:ATP synthesis coupled electron transport"/>
    <property type="evidence" value="ECO:0007669"/>
    <property type="project" value="InterPro"/>
</dbReference>
<dbReference type="AlphaFoldDB" id="A0A559IPA6"/>
<comment type="caution">
    <text evidence="8">The sequence shown here is derived from an EMBL/GenBank/DDBJ whole genome shotgun (WGS) entry which is preliminary data.</text>
</comment>
<dbReference type="InterPro" id="IPR010096">
    <property type="entry name" value="NADH-Q_OxRdtase_suN/2"/>
</dbReference>
<evidence type="ECO:0000256" key="2">
    <source>
        <dbReference type="ARBA" id="ARBA00022692"/>
    </source>
</evidence>
<dbReference type="GO" id="GO:0005886">
    <property type="term" value="C:plasma membrane"/>
    <property type="evidence" value="ECO:0007669"/>
    <property type="project" value="UniProtKB-SubCell"/>
</dbReference>
<dbReference type="EC" id="7.1.1.-" evidence="5"/>
<organism evidence="8 9">
    <name type="scientific">Paenibacillus agilis</name>
    <dbReference type="NCBI Taxonomy" id="3020863"/>
    <lineage>
        <taxon>Bacteria</taxon>
        <taxon>Bacillati</taxon>
        <taxon>Bacillota</taxon>
        <taxon>Bacilli</taxon>
        <taxon>Bacillales</taxon>
        <taxon>Paenibacillaceae</taxon>
        <taxon>Paenibacillus</taxon>
    </lineage>
</organism>
<comment type="subunit">
    <text evidence="5">NDH-1 is composed of 14 different subunits. Subunits NuoA, H, J, K, L, M, N constitute the membrane sector of the complex.</text>
</comment>
<keyword evidence="5" id="KW-0813">Transport</keyword>
<proteinExistence type="inferred from homology"/>
<dbReference type="Pfam" id="PF00361">
    <property type="entry name" value="Proton_antipo_M"/>
    <property type="match status" value="1"/>
</dbReference>
<keyword evidence="9" id="KW-1185">Reference proteome</keyword>
<dbReference type="InterPro" id="IPR001750">
    <property type="entry name" value="ND/Mrp_TM"/>
</dbReference>
<name>A0A559IPA6_9BACL</name>
<comment type="function">
    <text evidence="5">NDH-1 shuttles electrons from NADH, via FMN and iron-sulfur (Fe-S) centers, to quinones in the respiratory chain. The immediate electron acceptor for the enzyme in this species is believed to be a menaquinone. Couples the redox reaction to proton translocation (for every two electrons transferred, four hydrogen ions are translocated across the cytoplasmic membrane), and thus conserves the redox energy in a proton gradient.</text>
</comment>